<dbReference type="AlphaFoldDB" id="A0A9P5U9T9"/>
<feature type="compositionally biased region" description="Polar residues" evidence="1">
    <location>
        <begin position="158"/>
        <end position="181"/>
    </location>
</feature>
<feature type="region of interest" description="Disordered" evidence="1">
    <location>
        <begin position="134"/>
        <end position="234"/>
    </location>
</feature>
<keyword evidence="3" id="KW-1185">Reference proteome</keyword>
<proteinExistence type="predicted"/>
<organism evidence="2 3">
    <name type="scientific">Rhodocollybia butyracea</name>
    <dbReference type="NCBI Taxonomy" id="206335"/>
    <lineage>
        <taxon>Eukaryota</taxon>
        <taxon>Fungi</taxon>
        <taxon>Dikarya</taxon>
        <taxon>Basidiomycota</taxon>
        <taxon>Agaricomycotina</taxon>
        <taxon>Agaricomycetes</taxon>
        <taxon>Agaricomycetidae</taxon>
        <taxon>Agaricales</taxon>
        <taxon>Marasmiineae</taxon>
        <taxon>Omphalotaceae</taxon>
        <taxon>Rhodocollybia</taxon>
    </lineage>
</organism>
<evidence type="ECO:0000256" key="1">
    <source>
        <dbReference type="SAM" id="MobiDB-lite"/>
    </source>
</evidence>
<name>A0A9P5U9T9_9AGAR</name>
<protein>
    <submittedName>
        <fullName evidence="2">Uncharacterized protein</fullName>
    </submittedName>
</protein>
<comment type="caution">
    <text evidence="2">The sequence shown here is derived from an EMBL/GenBank/DDBJ whole genome shotgun (WGS) entry which is preliminary data.</text>
</comment>
<accession>A0A9P5U9T9</accession>
<evidence type="ECO:0000313" key="2">
    <source>
        <dbReference type="EMBL" id="KAF9072330.1"/>
    </source>
</evidence>
<reference evidence="2" key="1">
    <citation type="submission" date="2020-11" db="EMBL/GenBank/DDBJ databases">
        <authorList>
            <consortium name="DOE Joint Genome Institute"/>
            <person name="Ahrendt S."/>
            <person name="Riley R."/>
            <person name="Andreopoulos W."/>
            <person name="Labutti K."/>
            <person name="Pangilinan J."/>
            <person name="Ruiz-Duenas F.J."/>
            <person name="Barrasa J.M."/>
            <person name="Sanchez-Garcia M."/>
            <person name="Camarero S."/>
            <person name="Miyauchi S."/>
            <person name="Serrano A."/>
            <person name="Linde D."/>
            <person name="Babiker R."/>
            <person name="Drula E."/>
            <person name="Ayuso-Fernandez I."/>
            <person name="Pacheco R."/>
            <person name="Padilla G."/>
            <person name="Ferreira P."/>
            <person name="Barriuso J."/>
            <person name="Kellner H."/>
            <person name="Castanera R."/>
            <person name="Alfaro M."/>
            <person name="Ramirez L."/>
            <person name="Pisabarro A.G."/>
            <person name="Kuo A."/>
            <person name="Tritt A."/>
            <person name="Lipzen A."/>
            <person name="He G."/>
            <person name="Yan M."/>
            <person name="Ng V."/>
            <person name="Cullen D."/>
            <person name="Martin F."/>
            <person name="Rosso M.-N."/>
            <person name="Henrissat B."/>
            <person name="Hibbett D."/>
            <person name="Martinez A.T."/>
            <person name="Grigoriev I.V."/>
        </authorList>
    </citation>
    <scope>NUCLEOTIDE SEQUENCE</scope>
    <source>
        <strain evidence="2">AH 40177</strain>
    </source>
</reference>
<gene>
    <name evidence="2" type="ORF">BDP27DRAFT_1445806</name>
</gene>
<dbReference type="EMBL" id="JADNRY010000025">
    <property type="protein sequence ID" value="KAF9072330.1"/>
    <property type="molecule type" value="Genomic_DNA"/>
</dbReference>
<sequence length="452" mass="49056">MSSDQPFDVDFVTDLVRRQGEELLRVRRELEESQKLHGVLIDASRSIEKQFNDLYKTSIQWHLRLESMTQEFAVLKTGSEGFLAELDAARTAFNTDLLNFGHPSGTLSNYAPATSVNVLDEISSVSEFSVSSLGTANGEKDDDYETVVPPSPALNLDVRSQPTERSNDNNIPVTQEETVTATPARAASVSGERESENYPAGEIDRSDPNTAGDSGVEHAADDAASGTIVPVSNGTPEVSSMVTLNNGASSSPNHKSNKVYGHFSISGMTPVCTKLPKTKAGKAVKAMCRTTIPNAFSAKNGAQSAVNILKHSEALFARPNSRHHTLISISREARDPCTVLKKVNPNWRGHLLVQSSVTGCLFYLGQYQSIASQKITADEYRSLPEESKNYVLNSAKTVRPKEISTQGQLLLSLEKANGIHIAKTELQFVECSKTIEAKLRAEARQKGYGGGI</sequence>
<dbReference type="OrthoDB" id="3068631at2759"/>
<feature type="compositionally biased region" description="Basic and acidic residues" evidence="1">
    <location>
        <begin position="191"/>
        <end position="207"/>
    </location>
</feature>
<evidence type="ECO:0000313" key="3">
    <source>
        <dbReference type="Proteomes" id="UP000772434"/>
    </source>
</evidence>
<dbReference type="Proteomes" id="UP000772434">
    <property type="component" value="Unassembled WGS sequence"/>
</dbReference>